<keyword evidence="1" id="KW-0175">Coiled coil</keyword>
<sequence>LRQVQVQAADLDSRVGRAEALARQSSDAIGQLLGHTRNIEKVVTTGQQDMLTRRDQQIQRMNELKMEIDSCNRAREQLERLMLSLRDETQQYAHQIASSNAEIAQLKGTLLGVNPMLKRDSGALTPNAASNPMNDSKLMQLNQFILDLDNKIQMEKNAREMMENQNNQRWQQLINEVSATKRMREQQNQRMEMLLKETYNMGDVDKQRIVMQISAVNQELRRLIDARDAKLREEMSHLDEVKGKLDRISTAKADEDKRMKEEINKRLAAAGANSEENISGLRRHITDAKVEDMNDRMRQGLGALQAAIGAGGVKLNAQQNRDLEEAAGSQLSNMHDMHKKSVEGIREETTRQMADMKDQISTLDVKVKHHQETLDRHKMMLEKPRNSDSEPTVGLSSDHLTRIDKLEFKHQELKRRLDDVEGDLKTGKGKGGLDEDAVDKELRKKIEEERIQRKNEITSVKSQLAAIVGSETEATGTTL</sequence>
<dbReference type="OrthoDB" id="6364988at2759"/>
<accession>A0A7R9GL76</accession>
<feature type="coiled-coil region" evidence="1">
    <location>
        <begin position="145"/>
        <end position="197"/>
    </location>
</feature>
<feature type="coiled-coil region" evidence="1">
    <location>
        <begin position="54"/>
        <end position="95"/>
    </location>
</feature>
<evidence type="ECO:0000313" key="3">
    <source>
        <dbReference type="Proteomes" id="UP000678499"/>
    </source>
</evidence>
<protein>
    <submittedName>
        <fullName evidence="2">Uncharacterized protein</fullName>
    </submittedName>
</protein>
<keyword evidence="3" id="KW-1185">Reference proteome</keyword>
<dbReference type="PANTHER" id="PTHR35153:SF1">
    <property type="entry name" value="COILED-COIL DOMAIN-CONTAINING PROTEIN 154"/>
    <property type="match status" value="1"/>
</dbReference>
<reference evidence="2" key="1">
    <citation type="submission" date="2020-11" db="EMBL/GenBank/DDBJ databases">
        <authorList>
            <person name="Tran Van P."/>
        </authorList>
    </citation>
    <scope>NUCLEOTIDE SEQUENCE</scope>
</reference>
<gene>
    <name evidence="2" type="ORF">NMOB1V02_LOCUS12857</name>
</gene>
<dbReference type="EMBL" id="CAJPEX010012900">
    <property type="protein sequence ID" value="CAG0925407.1"/>
    <property type="molecule type" value="Genomic_DNA"/>
</dbReference>
<evidence type="ECO:0000256" key="1">
    <source>
        <dbReference type="SAM" id="Coils"/>
    </source>
</evidence>
<name>A0A7R9GL76_9CRUS</name>
<dbReference type="Proteomes" id="UP000678499">
    <property type="component" value="Unassembled WGS sequence"/>
</dbReference>
<evidence type="ECO:0000313" key="2">
    <source>
        <dbReference type="EMBL" id="CAD7285255.1"/>
    </source>
</evidence>
<organism evidence="2">
    <name type="scientific">Notodromas monacha</name>
    <dbReference type="NCBI Taxonomy" id="399045"/>
    <lineage>
        <taxon>Eukaryota</taxon>
        <taxon>Metazoa</taxon>
        <taxon>Ecdysozoa</taxon>
        <taxon>Arthropoda</taxon>
        <taxon>Crustacea</taxon>
        <taxon>Oligostraca</taxon>
        <taxon>Ostracoda</taxon>
        <taxon>Podocopa</taxon>
        <taxon>Podocopida</taxon>
        <taxon>Cypridocopina</taxon>
        <taxon>Cypridoidea</taxon>
        <taxon>Cyprididae</taxon>
        <taxon>Notodromas</taxon>
    </lineage>
</organism>
<dbReference type="AlphaFoldDB" id="A0A7R9GL76"/>
<feature type="non-terminal residue" evidence="2">
    <location>
        <position position="479"/>
    </location>
</feature>
<dbReference type="PANTHER" id="PTHR35153">
    <property type="entry name" value="COILED-COIL DOMAIN-CONTAINING PROTEIN 154"/>
    <property type="match status" value="1"/>
</dbReference>
<dbReference type="EMBL" id="OA894937">
    <property type="protein sequence ID" value="CAD7285255.1"/>
    <property type="molecule type" value="Genomic_DNA"/>
</dbReference>
<dbReference type="InterPro" id="IPR029512">
    <property type="entry name" value="CCDC154"/>
</dbReference>
<feature type="non-terminal residue" evidence="2">
    <location>
        <position position="1"/>
    </location>
</feature>
<proteinExistence type="predicted"/>